<dbReference type="Proteomes" id="UP000192578">
    <property type="component" value="Unassembled WGS sequence"/>
</dbReference>
<feature type="region of interest" description="Disordered" evidence="1">
    <location>
        <begin position="439"/>
        <end position="461"/>
    </location>
</feature>
<dbReference type="EMBL" id="MTYJ01000285">
    <property type="protein sequence ID" value="OWA52771.1"/>
    <property type="molecule type" value="Genomic_DNA"/>
</dbReference>
<protein>
    <submittedName>
        <fullName evidence="2">Uncharacterized protein</fullName>
    </submittedName>
</protein>
<evidence type="ECO:0000313" key="2">
    <source>
        <dbReference type="EMBL" id="OWA52771.1"/>
    </source>
</evidence>
<dbReference type="AlphaFoldDB" id="A0A9X6NHN0"/>
<sequence length="461" mass="52168">MVTVCLNKPIDSVIRLLHASFGELNFLTFLGIVGHSLIALRPRFVHDVLYLKLPTLTLVGKPDSGKMFLVELTMLTIGNDRKSGRAFTYTHISEHELGKRCLKSTIPVLVNDPPRNNAAEYAQLVESVSEGNPRRTNALVERLKSRLLIIWFKEQVTFPEKDKDVYKQAQSLSAYLPDLLHFPEDELKGAVQRFNETLSDLASEDKDDSESHRRNLESLSLFYALRGTVAVDHIQKTALPTMSRHLNRNDTSSNESHEVTLDMIPQIIQDTVQYVFAHPNNEWFKRVRWSLQHSGKDAVSIRTVFNFGMFAKHENALRKMLKVNPEHGLHAKVNYRAPKSVINRGHQSQWSLVFYTNVFPVKLQHQLVALDVIARMTDYCYGWVTAAEQLFRRIEGTDESELVLNDIIQLAQDAVEKTASMPTTGCDKPLYIGRTAKPSTSSFATADSQHAATAQRGSIED</sequence>
<comment type="caution">
    <text evidence="2">The sequence shown here is derived from an EMBL/GenBank/DDBJ whole genome shotgun (WGS) entry which is preliminary data.</text>
</comment>
<gene>
    <name evidence="2" type="ORF">BV898_17214</name>
</gene>
<evidence type="ECO:0000313" key="3">
    <source>
        <dbReference type="Proteomes" id="UP000192578"/>
    </source>
</evidence>
<accession>A0A9X6NHN0</accession>
<proteinExistence type="predicted"/>
<name>A0A9X6NHN0_HYPEX</name>
<evidence type="ECO:0000256" key="1">
    <source>
        <dbReference type="SAM" id="MobiDB-lite"/>
    </source>
</evidence>
<reference evidence="3" key="1">
    <citation type="submission" date="2017-01" db="EMBL/GenBank/DDBJ databases">
        <title>Comparative genomics of anhydrobiosis in the tardigrade Hypsibius dujardini.</title>
        <authorList>
            <person name="Yoshida Y."/>
            <person name="Koutsovoulos G."/>
            <person name="Laetsch D."/>
            <person name="Stevens L."/>
            <person name="Kumar S."/>
            <person name="Horikawa D."/>
            <person name="Ishino K."/>
            <person name="Komine S."/>
            <person name="Tomita M."/>
            <person name="Blaxter M."/>
            <person name="Arakawa K."/>
        </authorList>
    </citation>
    <scope>NUCLEOTIDE SEQUENCE [LARGE SCALE GENOMIC DNA]</scope>
    <source>
        <strain evidence="3">Z151</strain>
    </source>
</reference>
<keyword evidence="3" id="KW-1185">Reference proteome</keyword>
<organism evidence="2 3">
    <name type="scientific">Hypsibius exemplaris</name>
    <name type="common">Freshwater tardigrade</name>
    <dbReference type="NCBI Taxonomy" id="2072580"/>
    <lineage>
        <taxon>Eukaryota</taxon>
        <taxon>Metazoa</taxon>
        <taxon>Ecdysozoa</taxon>
        <taxon>Tardigrada</taxon>
        <taxon>Eutardigrada</taxon>
        <taxon>Parachela</taxon>
        <taxon>Hypsibioidea</taxon>
        <taxon>Hypsibiidae</taxon>
        <taxon>Hypsibius</taxon>
    </lineage>
</organism>